<keyword evidence="11" id="KW-1185">Reference proteome</keyword>
<evidence type="ECO:0000256" key="6">
    <source>
        <dbReference type="ARBA" id="ARBA00023274"/>
    </source>
</evidence>
<evidence type="ECO:0000256" key="3">
    <source>
        <dbReference type="ARBA" id="ARBA00022730"/>
    </source>
</evidence>
<comment type="caution">
    <text evidence="10">The sequence shown here is derived from an EMBL/GenBank/DDBJ whole genome shotgun (WGS) entry which is preliminary data.</text>
</comment>
<dbReference type="Gene3D" id="1.20.58.110">
    <property type="entry name" value="Ribosomal protein S20"/>
    <property type="match status" value="1"/>
</dbReference>
<evidence type="ECO:0000313" key="10">
    <source>
        <dbReference type="EMBL" id="RBP42489.1"/>
    </source>
</evidence>
<dbReference type="InterPro" id="IPR002583">
    <property type="entry name" value="Ribosomal_bS20"/>
</dbReference>
<evidence type="ECO:0000256" key="5">
    <source>
        <dbReference type="ARBA" id="ARBA00022980"/>
    </source>
</evidence>
<feature type="region of interest" description="Disordered" evidence="9">
    <location>
        <begin position="1"/>
        <end position="27"/>
    </location>
</feature>
<keyword evidence="6 8" id="KW-0687">Ribonucleoprotein</keyword>
<keyword evidence="4 8" id="KW-0694">RNA-binding</keyword>
<comment type="similarity">
    <text evidence="2 8">Belongs to the bacterial ribosomal protein bS20 family.</text>
</comment>
<dbReference type="GO" id="GO:0070181">
    <property type="term" value="F:small ribosomal subunit rRNA binding"/>
    <property type="evidence" value="ECO:0007669"/>
    <property type="project" value="TreeGrafter"/>
</dbReference>
<dbReference type="PANTHER" id="PTHR33398:SF1">
    <property type="entry name" value="SMALL RIBOSOMAL SUBUNIT PROTEIN BS20C"/>
    <property type="match status" value="1"/>
</dbReference>
<evidence type="ECO:0000256" key="8">
    <source>
        <dbReference type="HAMAP-Rule" id="MF_00500"/>
    </source>
</evidence>
<accession>A0A366HKE7</accession>
<dbReference type="Pfam" id="PF01649">
    <property type="entry name" value="Ribosomal_S20p"/>
    <property type="match status" value="1"/>
</dbReference>
<feature type="compositionally biased region" description="Basic and acidic residues" evidence="9">
    <location>
        <begin position="1"/>
        <end position="13"/>
    </location>
</feature>
<dbReference type="GO" id="GO:0015935">
    <property type="term" value="C:small ribosomal subunit"/>
    <property type="evidence" value="ECO:0007669"/>
    <property type="project" value="TreeGrafter"/>
</dbReference>
<reference evidence="10 11" key="1">
    <citation type="submission" date="2018-06" db="EMBL/GenBank/DDBJ databases">
        <title>Genomic Encyclopedia of Type Strains, Phase IV (KMG-IV): sequencing the most valuable type-strain genomes for metagenomic binning, comparative biology and taxonomic classification.</title>
        <authorList>
            <person name="Goeker M."/>
        </authorList>
    </citation>
    <scope>NUCLEOTIDE SEQUENCE [LARGE SCALE GENOMIC DNA]</scope>
    <source>
        <strain evidence="10 11">DSM 25532</strain>
    </source>
</reference>
<organism evidence="10 11">
    <name type="scientific">Roseimicrobium gellanilyticum</name>
    <dbReference type="NCBI Taxonomy" id="748857"/>
    <lineage>
        <taxon>Bacteria</taxon>
        <taxon>Pseudomonadati</taxon>
        <taxon>Verrucomicrobiota</taxon>
        <taxon>Verrucomicrobiia</taxon>
        <taxon>Verrucomicrobiales</taxon>
        <taxon>Verrucomicrobiaceae</taxon>
        <taxon>Roseimicrobium</taxon>
    </lineage>
</organism>
<sequence>MPNIRSSEKDVRRIKARTARNKATKSRVRTLRKKVLAAIASGDSKAAQEAYNNFASAADKAAKTSTLHKNTASRLKSRVAQKLGKTAKA</sequence>
<evidence type="ECO:0000256" key="9">
    <source>
        <dbReference type="SAM" id="MobiDB-lite"/>
    </source>
</evidence>
<name>A0A366HKE7_9BACT</name>
<dbReference type="AlphaFoldDB" id="A0A366HKE7"/>
<dbReference type="NCBIfam" id="TIGR00029">
    <property type="entry name" value="S20"/>
    <property type="match status" value="1"/>
</dbReference>
<dbReference type="OrthoDB" id="199637at2"/>
<protein>
    <recommendedName>
        <fullName evidence="7 8">Small ribosomal subunit protein bS20</fullName>
    </recommendedName>
</protein>
<evidence type="ECO:0000256" key="1">
    <source>
        <dbReference type="ARBA" id="ARBA00003134"/>
    </source>
</evidence>
<evidence type="ECO:0000256" key="2">
    <source>
        <dbReference type="ARBA" id="ARBA00007634"/>
    </source>
</evidence>
<dbReference type="PANTHER" id="PTHR33398">
    <property type="entry name" value="30S RIBOSOMAL PROTEIN S20"/>
    <property type="match status" value="1"/>
</dbReference>
<dbReference type="Proteomes" id="UP000253426">
    <property type="component" value="Unassembled WGS sequence"/>
</dbReference>
<keyword evidence="5 8" id="KW-0689">Ribosomal protein</keyword>
<evidence type="ECO:0000256" key="4">
    <source>
        <dbReference type="ARBA" id="ARBA00022884"/>
    </source>
</evidence>
<feature type="compositionally biased region" description="Basic residues" evidence="9">
    <location>
        <begin position="14"/>
        <end position="27"/>
    </location>
</feature>
<keyword evidence="3 8" id="KW-0699">rRNA-binding</keyword>
<evidence type="ECO:0000256" key="7">
    <source>
        <dbReference type="ARBA" id="ARBA00035136"/>
    </source>
</evidence>
<gene>
    <name evidence="8" type="primary">rpsT</name>
    <name evidence="10" type="ORF">DES53_106198</name>
</gene>
<dbReference type="HAMAP" id="MF_00500">
    <property type="entry name" value="Ribosomal_bS20"/>
    <property type="match status" value="1"/>
</dbReference>
<dbReference type="GO" id="GO:0006412">
    <property type="term" value="P:translation"/>
    <property type="evidence" value="ECO:0007669"/>
    <property type="project" value="UniProtKB-UniRule"/>
</dbReference>
<dbReference type="GO" id="GO:0005829">
    <property type="term" value="C:cytosol"/>
    <property type="evidence" value="ECO:0007669"/>
    <property type="project" value="TreeGrafter"/>
</dbReference>
<dbReference type="RefSeq" id="WP_113959617.1">
    <property type="nucleotide sequence ID" value="NZ_QNRR01000006.1"/>
</dbReference>
<dbReference type="GO" id="GO:0003735">
    <property type="term" value="F:structural constituent of ribosome"/>
    <property type="evidence" value="ECO:0007669"/>
    <property type="project" value="InterPro"/>
</dbReference>
<dbReference type="InterPro" id="IPR036510">
    <property type="entry name" value="Ribosomal_bS20_sf"/>
</dbReference>
<feature type="region of interest" description="Disordered" evidence="9">
    <location>
        <begin position="63"/>
        <end position="89"/>
    </location>
</feature>
<dbReference type="EMBL" id="QNRR01000006">
    <property type="protein sequence ID" value="RBP42489.1"/>
    <property type="molecule type" value="Genomic_DNA"/>
</dbReference>
<comment type="function">
    <text evidence="1 8">Binds directly to 16S ribosomal RNA.</text>
</comment>
<feature type="compositionally biased region" description="Basic residues" evidence="9">
    <location>
        <begin position="75"/>
        <end position="89"/>
    </location>
</feature>
<dbReference type="SUPFAM" id="SSF46992">
    <property type="entry name" value="Ribosomal protein S20"/>
    <property type="match status" value="1"/>
</dbReference>
<evidence type="ECO:0000313" key="11">
    <source>
        <dbReference type="Proteomes" id="UP000253426"/>
    </source>
</evidence>
<proteinExistence type="inferred from homology"/>